<accession>A0A976IKZ3</accession>
<dbReference type="OrthoDB" id="1434354at2759"/>
<comment type="caution">
    <text evidence="1">The sequence shown here is derived from an EMBL/GenBank/DDBJ whole genome shotgun (WGS) entry which is preliminary data.</text>
</comment>
<dbReference type="EMBL" id="SHOA02000036">
    <property type="protein sequence ID" value="TDH73686.1"/>
    <property type="molecule type" value="Genomic_DNA"/>
</dbReference>
<dbReference type="GeneID" id="94353065"/>
<organism evidence="1 2">
    <name type="scientific">Bremia lactucae</name>
    <name type="common">Lettuce downy mildew</name>
    <dbReference type="NCBI Taxonomy" id="4779"/>
    <lineage>
        <taxon>Eukaryota</taxon>
        <taxon>Sar</taxon>
        <taxon>Stramenopiles</taxon>
        <taxon>Oomycota</taxon>
        <taxon>Peronosporomycetes</taxon>
        <taxon>Peronosporales</taxon>
        <taxon>Peronosporaceae</taxon>
        <taxon>Bremia</taxon>
    </lineage>
</organism>
<dbReference type="KEGG" id="blac:94353065"/>
<sequence length="72" mass="8257">MYHGDRNIIIDVAYSNRVRSKFLSSNKTKQRLAFCDAMVAGKRFIQLHGLEMPALESMTIDYRGHLTNRGDP</sequence>
<dbReference type="RefSeq" id="XP_067823184.1">
    <property type="nucleotide sequence ID" value="XM_067967394.1"/>
</dbReference>
<keyword evidence="2" id="KW-1185">Reference proteome</keyword>
<evidence type="ECO:0000313" key="2">
    <source>
        <dbReference type="Proteomes" id="UP000294530"/>
    </source>
</evidence>
<dbReference type="AlphaFoldDB" id="A0A976IKZ3"/>
<dbReference type="Proteomes" id="UP000294530">
    <property type="component" value="Unassembled WGS sequence"/>
</dbReference>
<evidence type="ECO:0000313" key="1">
    <source>
        <dbReference type="EMBL" id="TDH73686.1"/>
    </source>
</evidence>
<protein>
    <submittedName>
        <fullName evidence="1">Uncharacterized protein</fullName>
    </submittedName>
</protein>
<proteinExistence type="predicted"/>
<reference evidence="1 2" key="1">
    <citation type="journal article" date="2021" name="Genome Biol.">
        <title>AFLAP: assembly-free linkage analysis pipeline using k-mers from genome sequencing data.</title>
        <authorList>
            <person name="Fletcher K."/>
            <person name="Zhang L."/>
            <person name="Gil J."/>
            <person name="Han R."/>
            <person name="Cavanaugh K."/>
            <person name="Michelmore R."/>
        </authorList>
    </citation>
    <scope>NUCLEOTIDE SEQUENCE [LARGE SCALE GENOMIC DNA]</scope>
    <source>
        <strain evidence="1 2">SF5</strain>
    </source>
</reference>
<name>A0A976IKZ3_BRELC</name>
<gene>
    <name evidence="1" type="ORF">CCR75_009353</name>
</gene>